<reference evidence="1" key="1">
    <citation type="submission" date="2014-09" db="EMBL/GenBank/DDBJ databases">
        <authorList>
            <person name="Magalhaes I.L.F."/>
            <person name="Oliveira U."/>
            <person name="Santos F.R."/>
            <person name="Vidigal T.H.D.A."/>
            <person name="Brescovit A.D."/>
            <person name="Santos A.J."/>
        </authorList>
    </citation>
    <scope>NUCLEOTIDE SEQUENCE</scope>
    <source>
        <tissue evidence="1">Shoot tissue taken approximately 20 cm above the soil surface</tissue>
    </source>
</reference>
<protein>
    <recommendedName>
        <fullName evidence="2">Reverse transcriptase domain-containing protein</fullName>
    </recommendedName>
</protein>
<dbReference type="PANTHER" id="PTHR24559:SF452">
    <property type="entry name" value="INTEGRASE CATALYTIC DOMAIN-CONTAINING PROTEIN"/>
    <property type="match status" value="1"/>
</dbReference>
<proteinExistence type="predicted"/>
<dbReference type="InterPro" id="IPR053134">
    <property type="entry name" value="RNA-dir_DNA_polymerase"/>
</dbReference>
<accession>A0A0A9AHK4</accession>
<organism evidence="1">
    <name type="scientific">Arundo donax</name>
    <name type="common">Giant reed</name>
    <name type="synonym">Donax arundinaceus</name>
    <dbReference type="NCBI Taxonomy" id="35708"/>
    <lineage>
        <taxon>Eukaryota</taxon>
        <taxon>Viridiplantae</taxon>
        <taxon>Streptophyta</taxon>
        <taxon>Embryophyta</taxon>
        <taxon>Tracheophyta</taxon>
        <taxon>Spermatophyta</taxon>
        <taxon>Magnoliopsida</taxon>
        <taxon>Liliopsida</taxon>
        <taxon>Poales</taxon>
        <taxon>Poaceae</taxon>
        <taxon>PACMAD clade</taxon>
        <taxon>Arundinoideae</taxon>
        <taxon>Arundineae</taxon>
        <taxon>Arundo</taxon>
    </lineage>
</organism>
<reference evidence="1" key="2">
    <citation type="journal article" date="2015" name="Data Brief">
        <title>Shoot transcriptome of the giant reed, Arundo donax.</title>
        <authorList>
            <person name="Barrero R.A."/>
            <person name="Guerrero F.D."/>
            <person name="Moolhuijzen P."/>
            <person name="Goolsby J.A."/>
            <person name="Tidwell J."/>
            <person name="Bellgard S.E."/>
            <person name="Bellgard M.I."/>
        </authorList>
    </citation>
    <scope>NUCLEOTIDE SEQUENCE</scope>
    <source>
        <tissue evidence="1">Shoot tissue taken approximately 20 cm above the soil surface</tissue>
    </source>
</reference>
<dbReference type="SUPFAM" id="SSF56672">
    <property type="entry name" value="DNA/RNA polymerases"/>
    <property type="match status" value="1"/>
</dbReference>
<dbReference type="EMBL" id="GBRH01247299">
    <property type="protein sequence ID" value="JAD50596.1"/>
    <property type="molecule type" value="Transcribed_RNA"/>
</dbReference>
<dbReference type="AlphaFoldDB" id="A0A0A9AHK4"/>
<dbReference type="Gene3D" id="3.10.10.10">
    <property type="entry name" value="HIV Type 1 Reverse Transcriptase, subunit A, domain 1"/>
    <property type="match status" value="1"/>
</dbReference>
<name>A0A0A9AHK4_ARUDO</name>
<dbReference type="InterPro" id="IPR043502">
    <property type="entry name" value="DNA/RNA_pol_sf"/>
</dbReference>
<dbReference type="PANTHER" id="PTHR24559">
    <property type="entry name" value="TRANSPOSON TY3-I GAG-POL POLYPROTEIN"/>
    <property type="match status" value="1"/>
</dbReference>
<evidence type="ECO:0000313" key="1">
    <source>
        <dbReference type="EMBL" id="JAD50596.1"/>
    </source>
</evidence>
<evidence type="ECO:0008006" key="2">
    <source>
        <dbReference type="Google" id="ProtNLM"/>
    </source>
</evidence>
<sequence length="58" mass="6710">MLQQGLIRRSTSAYSSPVLLVKKQDGSWRFCVDYRALNDRTVKDKFPIPVVIELLDEL</sequence>